<evidence type="ECO:0000313" key="12">
    <source>
        <dbReference type="Proteomes" id="UP000243633"/>
    </source>
</evidence>
<evidence type="ECO:0000256" key="7">
    <source>
        <dbReference type="ARBA" id="ARBA00023134"/>
    </source>
</evidence>
<dbReference type="InterPro" id="IPR027417">
    <property type="entry name" value="P-loop_NTPase"/>
</dbReference>
<keyword evidence="7 8" id="KW-0342">GTP-binding</keyword>
<feature type="binding site" evidence="8">
    <location>
        <position position="173"/>
    </location>
    <ligand>
        <name>Mg(2+)</name>
        <dbReference type="ChEBI" id="CHEBI:18420"/>
    </ligand>
</feature>
<evidence type="ECO:0000259" key="10">
    <source>
        <dbReference type="PROSITE" id="PS51883"/>
    </source>
</evidence>
<dbReference type="Proteomes" id="UP000243633">
    <property type="component" value="Chromosome 1"/>
</dbReference>
<dbReference type="InterPro" id="IPR006074">
    <property type="entry name" value="GTP1-OBG_CS"/>
</dbReference>
<evidence type="ECO:0000256" key="4">
    <source>
        <dbReference type="ARBA" id="ARBA00022741"/>
    </source>
</evidence>
<dbReference type="Gene3D" id="2.70.210.12">
    <property type="entry name" value="GTP1/OBG domain"/>
    <property type="match status" value="1"/>
</dbReference>
<proteinExistence type="inferred from homology"/>
<dbReference type="Pfam" id="PF01926">
    <property type="entry name" value="MMR_HSR1"/>
    <property type="match status" value="1"/>
</dbReference>
<sequence length="338" mass="37601">MKFVDSVTINISSGNGGNGCISFRREKYIPKGGPDGGNGGAGGNIWIIAIPNLNTLTDYRIKKHFYAEHGKNGSSSNCTGKKGQDIILKVPLGTRIVDIQTKIILIDLISKKQKFLLAKGGNPGLGNTCFKSSINRTPYKCTSGQKGETKSILLELILIADVGTVGLPNSGKSTFVQAISNSKTPIKNYPFTTLHPHLGFVKINSKNSFIIADIPGLIKGASLGIGLGDKFLKHLERCNILLHIIDVSLENQKEIFKNIKTINRELKKYNNILIKKKIWFIFNKIDLLKNEEKFFSISEKIEKKYNNIKCYYISAKKRIGIKKLCLDLKNFLKKQKTK</sequence>
<name>A0A160SYB6_BUCTT</name>
<dbReference type="PROSITE" id="PS00905">
    <property type="entry name" value="GTP1_OBG"/>
    <property type="match status" value="1"/>
</dbReference>
<dbReference type="InterPro" id="IPR036726">
    <property type="entry name" value="GTP1_OBG_dom_sf"/>
</dbReference>
<dbReference type="CDD" id="cd01898">
    <property type="entry name" value="Obg"/>
    <property type="match status" value="1"/>
</dbReference>
<dbReference type="InterPro" id="IPR045086">
    <property type="entry name" value="OBG_GTPase"/>
</dbReference>
<comment type="subcellular location">
    <subcellularLocation>
        <location evidence="8">Cytoplasm</location>
    </subcellularLocation>
</comment>
<dbReference type="PANTHER" id="PTHR11702">
    <property type="entry name" value="DEVELOPMENTALLY REGULATED GTP-BINDING PROTEIN-RELATED"/>
    <property type="match status" value="1"/>
</dbReference>
<dbReference type="GO" id="GO:0042254">
    <property type="term" value="P:ribosome biogenesis"/>
    <property type="evidence" value="ECO:0007669"/>
    <property type="project" value="UniProtKB-UniRule"/>
</dbReference>
<feature type="binding site" evidence="8">
    <location>
        <begin position="166"/>
        <end position="173"/>
    </location>
    <ligand>
        <name>GTP</name>
        <dbReference type="ChEBI" id="CHEBI:37565"/>
    </ligand>
</feature>
<dbReference type="RefSeq" id="WP_075472706.1">
    <property type="nucleotide sequence ID" value="NZ_CP135003.1"/>
</dbReference>
<comment type="similarity">
    <text evidence="1 8">Belongs to the TRAFAC class OBG-HflX-like GTPase superfamily. OBG GTPase family.</text>
</comment>
<dbReference type="InterPro" id="IPR014100">
    <property type="entry name" value="GTP-bd_Obg/CgtA"/>
</dbReference>
<feature type="domain" description="OBG-type G" evidence="9">
    <location>
        <begin position="160"/>
        <end position="333"/>
    </location>
</feature>
<dbReference type="InterPro" id="IPR031167">
    <property type="entry name" value="G_OBG"/>
</dbReference>
<evidence type="ECO:0000259" key="9">
    <source>
        <dbReference type="PROSITE" id="PS51710"/>
    </source>
</evidence>
<dbReference type="NCBIfam" id="NF008955">
    <property type="entry name" value="PRK12297.1"/>
    <property type="match status" value="1"/>
</dbReference>
<dbReference type="HAMAP" id="MF_01454">
    <property type="entry name" value="GTPase_Obg"/>
    <property type="match status" value="1"/>
</dbReference>
<keyword evidence="5 8" id="KW-0378">Hydrolase</keyword>
<dbReference type="NCBIfam" id="NF008956">
    <property type="entry name" value="PRK12299.1"/>
    <property type="match status" value="1"/>
</dbReference>
<dbReference type="STRING" id="98804.BTSPAZIEG_0263"/>
<comment type="subunit">
    <text evidence="8">Monomer.</text>
</comment>
<dbReference type="InterPro" id="IPR006169">
    <property type="entry name" value="GTP1_OBG_dom"/>
</dbReference>
<keyword evidence="12" id="KW-1185">Reference proteome</keyword>
<dbReference type="Gene3D" id="3.40.50.300">
    <property type="entry name" value="P-loop containing nucleotide triphosphate hydrolases"/>
    <property type="match status" value="1"/>
</dbReference>
<feature type="binding site" evidence="8">
    <location>
        <position position="193"/>
    </location>
    <ligand>
        <name>Mg(2+)</name>
        <dbReference type="ChEBI" id="CHEBI:18420"/>
    </ligand>
</feature>
<dbReference type="InterPro" id="IPR006073">
    <property type="entry name" value="GTP-bd"/>
</dbReference>
<dbReference type="PATRIC" id="fig|98804.3.peg.250"/>
<evidence type="ECO:0000256" key="3">
    <source>
        <dbReference type="ARBA" id="ARBA00022723"/>
    </source>
</evidence>
<evidence type="ECO:0000256" key="1">
    <source>
        <dbReference type="ARBA" id="ARBA00007699"/>
    </source>
</evidence>
<dbReference type="GO" id="GO:0000287">
    <property type="term" value="F:magnesium ion binding"/>
    <property type="evidence" value="ECO:0007669"/>
    <property type="project" value="InterPro"/>
</dbReference>
<comment type="cofactor">
    <cofactor evidence="8">
        <name>Mg(2+)</name>
        <dbReference type="ChEBI" id="CHEBI:18420"/>
    </cofactor>
</comment>
<dbReference type="PIRSF" id="PIRSF002401">
    <property type="entry name" value="GTP_bd_Obg/CgtA"/>
    <property type="match status" value="1"/>
</dbReference>
<dbReference type="GO" id="GO:0003924">
    <property type="term" value="F:GTPase activity"/>
    <property type="evidence" value="ECO:0007669"/>
    <property type="project" value="UniProtKB-UniRule"/>
</dbReference>
<dbReference type="OrthoDB" id="9807318at2"/>
<accession>A0A160SYB6</accession>
<evidence type="ECO:0000313" key="11">
    <source>
        <dbReference type="EMBL" id="CUR53234.1"/>
    </source>
</evidence>
<dbReference type="PANTHER" id="PTHR11702:SF31">
    <property type="entry name" value="MITOCHONDRIAL RIBOSOME-ASSOCIATED GTPASE 2"/>
    <property type="match status" value="1"/>
</dbReference>
<evidence type="ECO:0000256" key="6">
    <source>
        <dbReference type="ARBA" id="ARBA00022842"/>
    </source>
</evidence>
<feature type="binding site" evidence="8">
    <location>
        <begin position="283"/>
        <end position="286"/>
    </location>
    <ligand>
        <name>GTP</name>
        <dbReference type="ChEBI" id="CHEBI:37565"/>
    </ligand>
</feature>
<feature type="domain" description="Obg" evidence="10">
    <location>
        <begin position="1"/>
        <end position="159"/>
    </location>
</feature>
<evidence type="ECO:0000256" key="2">
    <source>
        <dbReference type="ARBA" id="ARBA00022490"/>
    </source>
</evidence>
<dbReference type="PROSITE" id="PS51710">
    <property type="entry name" value="G_OBG"/>
    <property type="match status" value="1"/>
</dbReference>
<dbReference type="GO" id="GO:0043022">
    <property type="term" value="F:ribosome binding"/>
    <property type="evidence" value="ECO:0007669"/>
    <property type="project" value="UniProtKB-ARBA"/>
</dbReference>
<dbReference type="PRINTS" id="PR00326">
    <property type="entry name" value="GTP1OBG"/>
</dbReference>
<dbReference type="SUPFAM" id="SSF82051">
    <property type="entry name" value="Obg GTP-binding protein N-terminal domain"/>
    <property type="match status" value="1"/>
</dbReference>
<keyword evidence="6 8" id="KW-0460">Magnesium</keyword>
<dbReference type="Pfam" id="PF01018">
    <property type="entry name" value="GTP1_OBG"/>
    <property type="match status" value="1"/>
</dbReference>
<protein>
    <recommendedName>
        <fullName evidence="8">GTPase Obg</fullName>
        <ecNumber evidence="8">3.6.5.-</ecNumber>
    </recommendedName>
    <alternativeName>
        <fullName evidence="8">GTP-binding protein Obg</fullName>
    </alternativeName>
</protein>
<evidence type="ECO:0000256" key="5">
    <source>
        <dbReference type="ARBA" id="ARBA00022801"/>
    </source>
</evidence>
<feature type="binding site" evidence="8">
    <location>
        <begin position="314"/>
        <end position="316"/>
    </location>
    <ligand>
        <name>GTP</name>
        <dbReference type="ChEBI" id="CHEBI:37565"/>
    </ligand>
</feature>
<dbReference type="GO" id="GO:0005737">
    <property type="term" value="C:cytoplasm"/>
    <property type="evidence" value="ECO:0007669"/>
    <property type="project" value="UniProtKB-SubCell"/>
</dbReference>
<keyword evidence="4 8" id="KW-0547">Nucleotide-binding</keyword>
<dbReference type="EMBL" id="LN890285">
    <property type="protein sequence ID" value="CUR53234.1"/>
    <property type="molecule type" value="Genomic_DNA"/>
</dbReference>
<gene>
    <name evidence="11" type="primary">obgE</name>
    <name evidence="8" type="synonym">obg</name>
    <name evidence="11" type="ORF">BTSPAZIEG_0263</name>
</gene>
<dbReference type="SUPFAM" id="SSF52540">
    <property type="entry name" value="P-loop containing nucleoside triphosphate hydrolases"/>
    <property type="match status" value="1"/>
</dbReference>
<dbReference type="EC" id="3.6.5.-" evidence="8"/>
<dbReference type="GO" id="GO:0005525">
    <property type="term" value="F:GTP binding"/>
    <property type="evidence" value="ECO:0007669"/>
    <property type="project" value="UniProtKB-UniRule"/>
</dbReference>
<dbReference type="FunFam" id="2.70.210.12:FF:000001">
    <property type="entry name" value="GTPase Obg"/>
    <property type="match status" value="1"/>
</dbReference>
<dbReference type="AlphaFoldDB" id="A0A160SYB6"/>
<dbReference type="InterPro" id="IPR005225">
    <property type="entry name" value="Small_GTP-bd"/>
</dbReference>
<keyword evidence="2 8" id="KW-0963">Cytoplasm</keyword>
<dbReference type="NCBIfam" id="TIGR02729">
    <property type="entry name" value="Obg_CgtA"/>
    <property type="match status" value="1"/>
</dbReference>
<feature type="binding site" evidence="8">
    <location>
        <begin position="213"/>
        <end position="216"/>
    </location>
    <ligand>
        <name>GTP</name>
        <dbReference type="ChEBI" id="CHEBI:37565"/>
    </ligand>
</feature>
<dbReference type="PROSITE" id="PS51883">
    <property type="entry name" value="OBG"/>
    <property type="match status" value="1"/>
</dbReference>
<feature type="binding site" evidence="8">
    <location>
        <begin position="191"/>
        <end position="195"/>
    </location>
    <ligand>
        <name>GTP</name>
        <dbReference type="ChEBI" id="CHEBI:37565"/>
    </ligand>
</feature>
<comment type="function">
    <text evidence="8">An essential GTPase which binds GTP, GDP and possibly (p)ppGpp with moderate affinity, with high nucleotide exchange rates and a fairly low GTP hydrolysis rate. Plays a role in control of the cell cycle, stress response, ribosome biogenesis and in those bacteria that undergo differentiation, in morphogenesis control.</text>
</comment>
<reference evidence="12" key="1">
    <citation type="submission" date="2015-10" db="EMBL/GenBank/DDBJ databases">
        <authorList>
            <person name="Manzano-Marin A."/>
            <person name="Manzano-Marin A."/>
        </authorList>
    </citation>
    <scope>NUCLEOTIDE SEQUENCE [LARGE SCALE GENOMIC DNA]</scope>
    <source>
        <strain evidence="12">BTs</strain>
    </source>
</reference>
<keyword evidence="3 8" id="KW-0479">Metal-binding</keyword>
<dbReference type="NCBIfam" id="TIGR00231">
    <property type="entry name" value="small_GTP"/>
    <property type="match status" value="1"/>
</dbReference>
<organism evidence="11 12">
    <name type="scientific">Buchnera aphidicola subsp. Tuberolachnus salignus</name>
    <dbReference type="NCBI Taxonomy" id="98804"/>
    <lineage>
        <taxon>Bacteria</taxon>
        <taxon>Pseudomonadati</taxon>
        <taxon>Pseudomonadota</taxon>
        <taxon>Gammaproteobacteria</taxon>
        <taxon>Enterobacterales</taxon>
        <taxon>Erwiniaceae</taxon>
        <taxon>Buchnera</taxon>
    </lineage>
</organism>
<evidence type="ECO:0000256" key="8">
    <source>
        <dbReference type="HAMAP-Rule" id="MF_01454"/>
    </source>
</evidence>